<sequence length="121" mass="13034">MKHAHMLMALILIALFLWQALLVFTTPKGQGLPRSAKIGAHVMYALVILTGAVTAMPLFGAGIVPHWLIAKIVLLIVAISATVKATRQTTTPNQAKIGMLIAFIAYMGILTLAFVKPLNLF</sequence>
<proteinExistence type="predicted"/>
<comment type="caution">
    <text evidence="2">The sequence shown here is derived from an EMBL/GenBank/DDBJ whole genome shotgun (WGS) entry which is preliminary data.</text>
</comment>
<dbReference type="AlphaFoldDB" id="A0A2I1RHP6"/>
<accession>A0A2I1RHP6</accession>
<name>A0A2I1RHP6_FAUOS</name>
<dbReference type="Pfam" id="PF04247">
    <property type="entry name" value="SirB"/>
    <property type="match status" value="1"/>
</dbReference>
<keyword evidence="1" id="KW-0472">Membrane</keyword>
<feature type="transmembrane region" description="Helical" evidence="1">
    <location>
        <begin position="97"/>
        <end position="115"/>
    </location>
</feature>
<dbReference type="RefSeq" id="WP_101964460.1">
    <property type="nucleotide sequence ID" value="NZ_PKJS01000008.1"/>
</dbReference>
<gene>
    <name evidence="2" type="ORF">CYJ96_07005</name>
</gene>
<dbReference type="PIRSF" id="PIRSF005610">
    <property type="entry name" value="SirB"/>
    <property type="match status" value="1"/>
</dbReference>
<evidence type="ECO:0000313" key="3">
    <source>
        <dbReference type="Proteomes" id="UP000234914"/>
    </source>
</evidence>
<feature type="transmembrane region" description="Helical" evidence="1">
    <location>
        <begin position="6"/>
        <end position="26"/>
    </location>
</feature>
<feature type="transmembrane region" description="Helical" evidence="1">
    <location>
        <begin position="66"/>
        <end position="85"/>
    </location>
</feature>
<evidence type="ECO:0000313" key="2">
    <source>
        <dbReference type="EMBL" id="PKZ68626.1"/>
    </source>
</evidence>
<reference evidence="2 3" key="1">
    <citation type="submission" date="2017-12" db="EMBL/GenBank/DDBJ databases">
        <title>Phylogenetic diversity of female urinary microbiome.</title>
        <authorList>
            <person name="Thomas-White K."/>
            <person name="Wolfe A.J."/>
        </authorList>
    </citation>
    <scope>NUCLEOTIDE SEQUENCE [LARGE SCALE GENOMIC DNA]</scope>
    <source>
        <strain evidence="2 3">UMB0416</strain>
    </source>
</reference>
<feature type="transmembrane region" description="Helical" evidence="1">
    <location>
        <begin position="38"/>
        <end position="60"/>
    </location>
</feature>
<dbReference type="InterPro" id="IPR007360">
    <property type="entry name" value="SirB"/>
</dbReference>
<keyword evidence="1" id="KW-1133">Transmembrane helix</keyword>
<evidence type="ECO:0008006" key="4">
    <source>
        <dbReference type="Google" id="ProtNLM"/>
    </source>
</evidence>
<protein>
    <recommendedName>
        <fullName evidence="4">Invasion gene expression up-regulator, SirB</fullName>
    </recommendedName>
</protein>
<evidence type="ECO:0000256" key="1">
    <source>
        <dbReference type="SAM" id="Phobius"/>
    </source>
</evidence>
<dbReference type="EMBL" id="PKJS01000008">
    <property type="protein sequence ID" value="PKZ68626.1"/>
    <property type="molecule type" value="Genomic_DNA"/>
</dbReference>
<dbReference type="Proteomes" id="UP000234914">
    <property type="component" value="Unassembled WGS sequence"/>
</dbReference>
<keyword evidence="1" id="KW-0812">Transmembrane</keyword>
<organism evidence="2 3">
    <name type="scientific">Faucicola osloensis</name>
    <name type="common">Moraxella osloensis</name>
    <dbReference type="NCBI Taxonomy" id="34062"/>
    <lineage>
        <taxon>Bacteria</taxon>
        <taxon>Pseudomonadati</taxon>
        <taxon>Pseudomonadota</taxon>
        <taxon>Gammaproteobacteria</taxon>
        <taxon>Moraxellales</taxon>
        <taxon>Moraxellaceae</taxon>
        <taxon>Faucicola</taxon>
    </lineage>
</organism>